<dbReference type="InterPro" id="IPR043128">
    <property type="entry name" value="Rev_trsase/Diguanyl_cyclase"/>
</dbReference>
<evidence type="ECO:0000313" key="1">
    <source>
        <dbReference type="EMBL" id="CAC5421525.1"/>
    </source>
</evidence>
<dbReference type="Gene3D" id="3.10.10.10">
    <property type="entry name" value="HIV Type 1 Reverse Transcriptase, subunit A, domain 1"/>
    <property type="match status" value="1"/>
</dbReference>
<name>A0A6J8EPS4_MYTCO</name>
<sequence>MPVEVRLQSHNGQTDAKIVAFTTNRVTGSFQPVDWKQHARKWENLAGIKFPNLGQRPTVDMLIMLDYPDLHYSYRDIRGKPGEPLARLMPLGWTCIGDPNSGQDRTLFNRTYFARGQENRNDLDNIVRKFLEIENVKTPSENVFLNSDEQKALSKVEQSLELKDGHYEVKVLWKDDTSLLPNNYNMALHRLENTEKRLKKDPSIGKDYTQIIEKYIEKGYVRQVSAKEETVAGKWYLPHFPVIRPDKETTKTRIVFDASAKFKGISLNDTIHQGPKLQQDLFDVLLRFRKNPVALVCDIAEMYLRIKIAPDDIPFHRFLWRAMKTEQVPEEYEFNSVVFGVNSSPFLAQLVSRKHAEMMKDSYPRAAETVLKSMYMDDSMDSVINDQQGIELYNQLSQLWAKAGMYARKWLSNSKAILQCIPEEDRTSQVDLDEGY</sequence>
<dbReference type="EMBL" id="CACVKT020009356">
    <property type="protein sequence ID" value="CAC5421525.1"/>
    <property type="molecule type" value="Genomic_DNA"/>
</dbReference>
<dbReference type="OrthoDB" id="6090426at2759"/>
<evidence type="ECO:0000313" key="2">
    <source>
        <dbReference type="Proteomes" id="UP000507470"/>
    </source>
</evidence>
<organism evidence="1 2">
    <name type="scientific">Mytilus coruscus</name>
    <name type="common">Sea mussel</name>
    <dbReference type="NCBI Taxonomy" id="42192"/>
    <lineage>
        <taxon>Eukaryota</taxon>
        <taxon>Metazoa</taxon>
        <taxon>Spiralia</taxon>
        <taxon>Lophotrochozoa</taxon>
        <taxon>Mollusca</taxon>
        <taxon>Bivalvia</taxon>
        <taxon>Autobranchia</taxon>
        <taxon>Pteriomorphia</taxon>
        <taxon>Mytilida</taxon>
        <taxon>Mytiloidea</taxon>
        <taxon>Mytilidae</taxon>
        <taxon>Mytilinae</taxon>
        <taxon>Mytilus</taxon>
    </lineage>
</organism>
<proteinExistence type="predicted"/>
<evidence type="ECO:0008006" key="3">
    <source>
        <dbReference type="Google" id="ProtNLM"/>
    </source>
</evidence>
<dbReference type="AlphaFoldDB" id="A0A6J8EPS4"/>
<dbReference type="PANTHER" id="PTHR47331:SF5">
    <property type="entry name" value="RIBONUCLEASE H"/>
    <property type="match status" value="1"/>
</dbReference>
<dbReference type="PANTHER" id="PTHR47331">
    <property type="entry name" value="PHD-TYPE DOMAIN-CONTAINING PROTEIN"/>
    <property type="match status" value="1"/>
</dbReference>
<protein>
    <recommendedName>
        <fullName evidence="3">Reverse transcriptase domain-containing protein</fullName>
    </recommendedName>
</protein>
<gene>
    <name evidence="1" type="ORF">MCOR_53640</name>
</gene>
<dbReference type="InterPro" id="IPR043502">
    <property type="entry name" value="DNA/RNA_pol_sf"/>
</dbReference>
<dbReference type="CDD" id="cd01644">
    <property type="entry name" value="RT_pepA17"/>
    <property type="match status" value="1"/>
</dbReference>
<accession>A0A6J8EPS4</accession>
<dbReference type="SUPFAM" id="SSF56672">
    <property type="entry name" value="DNA/RNA polymerases"/>
    <property type="match status" value="1"/>
</dbReference>
<dbReference type="Proteomes" id="UP000507470">
    <property type="component" value="Unassembled WGS sequence"/>
</dbReference>
<keyword evidence="2" id="KW-1185">Reference proteome</keyword>
<dbReference type="Gene3D" id="3.30.70.270">
    <property type="match status" value="1"/>
</dbReference>
<reference evidence="1 2" key="1">
    <citation type="submission" date="2020-06" db="EMBL/GenBank/DDBJ databases">
        <authorList>
            <person name="Li R."/>
            <person name="Bekaert M."/>
        </authorList>
    </citation>
    <scope>NUCLEOTIDE SEQUENCE [LARGE SCALE GENOMIC DNA]</scope>
    <source>
        <strain evidence="2">wild</strain>
    </source>
</reference>